<feature type="compositionally biased region" description="Low complexity" evidence="5">
    <location>
        <begin position="308"/>
        <end position="328"/>
    </location>
</feature>
<dbReference type="AlphaFoldDB" id="A0A2P6TG81"/>
<dbReference type="PANTHER" id="PTHR43051">
    <property type="entry name" value="POLYNUCLEOTIDE ADENYLYLTRANSFERASE FAMILY PROTEIN"/>
    <property type="match status" value="1"/>
</dbReference>
<feature type="compositionally biased region" description="Gly residues" evidence="5">
    <location>
        <begin position="351"/>
        <end position="365"/>
    </location>
</feature>
<keyword evidence="4" id="KW-0694">RNA-binding</keyword>
<proteinExistence type="inferred from homology"/>
<dbReference type="Proteomes" id="UP000239899">
    <property type="component" value="Unassembled WGS sequence"/>
</dbReference>
<comment type="similarity">
    <text evidence="1 4">Belongs to the tRNA nucleotidyltransferase/poly(A) polymerase family.</text>
</comment>
<dbReference type="STRING" id="3076.A0A2P6TG81"/>
<keyword evidence="9" id="KW-1185">Reference proteome</keyword>
<feature type="compositionally biased region" description="Low complexity" evidence="5">
    <location>
        <begin position="579"/>
        <end position="597"/>
    </location>
</feature>
<dbReference type="Pfam" id="PF12627">
    <property type="entry name" value="PolyA_pol_RNAbd"/>
    <property type="match status" value="1"/>
</dbReference>
<evidence type="ECO:0000259" key="6">
    <source>
        <dbReference type="Pfam" id="PF01743"/>
    </source>
</evidence>
<gene>
    <name evidence="8" type="ORF">C2E21_7792</name>
</gene>
<evidence type="ECO:0000256" key="5">
    <source>
        <dbReference type="SAM" id="MobiDB-lite"/>
    </source>
</evidence>
<dbReference type="OrthoDB" id="445712at2759"/>
<dbReference type="Gene3D" id="3.30.460.10">
    <property type="entry name" value="Beta Polymerase, domain 2"/>
    <property type="match status" value="1"/>
</dbReference>
<evidence type="ECO:0000256" key="1">
    <source>
        <dbReference type="ARBA" id="ARBA00007265"/>
    </source>
</evidence>
<keyword evidence="2 4" id="KW-0808">Transferase</keyword>
<keyword evidence="3" id="KW-0547">Nucleotide-binding</keyword>
<feature type="domain" description="Poly A polymerase head" evidence="6">
    <location>
        <begin position="6"/>
        <end position="145"/>
    </location>
</feature>
<organism evidence="8 9">
    <name type="scientific">Chlorella sorokiniana</name>
    <name type="common">Freshwater green alga</name>
    <dbReference type="NCBI Taxonomy" id="3076"/>
    <lineage>
        <taxon>Eukaryota</taxon>
        <taxon>Viridiplantae</taxon>
        <taxon>Chlorophyta</taxon>
        <taxon>core chlorophytes</taxon>
        <taxon>Trebouxiophyceae</taxon>
        <taxon>Chlorellales</taxon>
        <taxon>Chlorellaceae</taxon>
        <taxon>Chlorella clade</taxon>
        <taxon>Chlorella</taxon>
    </lineage>
</organism>
<dbReference type="GO" id="GO:0003723">
    <property type="term" value="F:RNA binding"/>
    <property type="evidence" value="ECO:0007669"/>
    <property type="project" value="UniProtKB-KW"/>
</dbReference>
<feature type="compositionally biased region" description="Gly residues" evidence="5">
    <location>
        <begin position="330"/>
        <end position="341"/>
    </location>
</feature>
<evidence type="ECO:0000313" key="9">
    <source>
        <dbReference type="Proteomes" id="UP000239899"/>
    </source>
</evidence>
<dbReference type="GO" id="GO:0000166">
    <property type="term" value="F:nucleotide binding"/>
    <property type="evidence" value="ECO:0007669"/>
    <property type="project" value="UniProtKB-KW"/>
</dbReference>
<dbReference type="GO" id="GO:0016779">
    <property type="term" value="F:nucleotidyltransferase activity"/>
    <property type="evidence" value="ECO:0007669"/>
    <property type="project" value="InterPro"/>
</dbReference>
<dbReference type="EMBL" id="LHPG02000017">
    <property type="protein sequence ID" value="PRW33128.1"/>
    <property type="molecule type" value="Genomic_DNA"/>
</dbReference>
<feature type="region of interest" description="Disordered" evidence="5">
    <location>
        <begin position="305"/>
        <end position="389"/>
    </location>
</feature>
<feature type="compositionally biased region" description="Gly residues" evidence="5">
    <location>
        <begin position="564"/>
        <end position="578"/>
    </location>
</feature>
<dbReference type="Gene3D" id="1.10.3090.10">
    <property type="entry name" value="cca-adding enzyme, domain 2"/>
    <property type="match status" value="1"/>
</dbReference>
<dbReference type="InterPro" id="IPR032828">
    <property type="entry name" value="PolyA_RNA-bd"/>
</dbReference>
<dbReference type="GO" id="GO:0001680">
    <property type="term" value="P:tRNA 3'-terminal CCA addition"/>
    <property type="evidence" value="ECO:0007669"/>
    <property type="project" value="UniProtKB-ARBA"/>
</dbReference>
<dbReference type="Pfam" id="PF01743">
    <property type="entry name" value="PolyA_pol"/>
    <property type="match status" value="1"/>
</dbReference>
<evidence type="ECO:0000313" key="8">
    <source>
        <dbReference type="EMBL" id="PRW33128.1"/>
    </source>
</evidence>
<reference evidence="8 9" key="1">
    <citation type="journal article" date="2018" name="Plant J.">
        <title>Genome sequences of Chlorella sorokiniana UTEX 1602 and Micractinium conductrix SAG 241.80: implications to maltose excretion by a green alga.</title>
        <authorList>
            <person name="Arriola M.B."/>
            <person name="Velmurugan N."/>
            <person name="Zhang Y."/>
            <person name="Plunkett M.H."/>
            <person name="Hondzo H."/>
            <person name="Barney B.M."/>
        </authorList>
    </citation>
    <scope>NUCLEOTIDE SEQUENCE [LARGE SCALE GENOMIC DNA]</scope>
    <source>
        <strain evidence="9">UTEX 1602</strain>
    </source>
</reference>
<feature type="region of interest" description="Disordered" evidence="5">
    <location>
        <begin position="422"/>
        <end position="467"/>
    </location>
</feature>
<feature type="region of interest" description="Disordered" evidence="5">
    <location>
        <begin position="500"/>
        <end position="653"/>
    </location>
</feature>
<protein>
    <submittedName>
        <fullName evidence="8">CCA-adding enzyme-like</fullName>
    </submittedName>
</protein>
<dbReference type="InterPro" id="IPR052191">
    <property type="entry name" value="tRNA_ntf/polyA_polymerase_I"/>
</dbReference>
<dbReference type="InterPro" id="IPR043519">
    <property type="entry name" value="NT_sf"/>
</dbReference>
<evidence type="ECO:0000256" key="4">
    <source>
        <dbReference type="RuleBase" id="RU003953"/>
    </source>
</evidence>
<dbReference type="SUPFAM" id="SSF81301">
    <property type="entry name" value="Nucleotidyltransferase"/>
    <property type="match status" value="1"/>
</dbReference>
<name>A0A2P6TG81_CHLSO</name>
<dbReference type="SUPFAM" id="SSF81891">
    <property type="entry name" value="Poly A polymerase C-terminal region-like"/>
    <property type="match status" value="1"/>
</dbReference>
<accession>A0A2P6TG81</accession>
<dbReference type="PANTHER" id="PTHR43051:SF1">
    <property type="entry name" value="POLYNUCLEOTIDE ADENYLYLTRANSFERASE FAMILY PROTEIN"/>
    <property type="match status" value="1"/>
</dbReference>
<evidence type="ECO:0000256" key="3">
    <source>
        <dbReference type="ARBA" id="ARBA00022741"/>
    </source>
</evidence>
<evidence type="ECO:0000259" key="7">
    <source>
        <dbReference type="Pfam" id="PF12627"/>
    </source>
</evidence>
<dbReference type="InterPro" id="IPR002646">
    <property type="entry name" value="PolA_pol_head_dom"/>
</dbReference>
<evidence type="ECO:0000256" key="2">
    <source>
        <dbReference type="ARBA" id="ARBA00022679"/>
    </source>
</evidence>
<sequence length="653" mass="70383">MAGHEVYVVGGTVRDLLLGGTPKDFDILTSAEPHQIKRLFSRCIIVGRAFPVCQVFTEGTMIEVTSFSTQADTRLIPVDASVHMIGRQKSKDAKWRREGATWAEARSSNASRRDFTVNGLLYEPFSRLLFDSVGGLEDCQARRLRTICPPAESFATDPARILRGVRLAARASLELDPATAAAMEDNAAAIGQLPQGRLQMELTSLLGYGASERSLLLMWRLGLLDMLLPQHALYLRRHKVPRAPRSRSRSRRPELLFELAAELDKHVHPQRPVDPCVWVALLAAPLVVDRISELWKQAHQGRAHAAKAEQQAAEGDAATTAASASTGAMQLGGGMDEGSSGGSEAEDGSASNGGSGSTGGSSGSDGEGDTGLLPDGQSRQQPESHEEAWRREFVDPYQQIVWEVLDSMLLPLDAGTMQQLGRQAKKHSAQLRQGVGSKRRRRGGGGAADGAAPSSTPERPLLPSVLTRPSIERAASLLLMEAELRGRPELQALLERSGWPGKVSQPFRHNSESGDSGSHPHALQSEQQEQRQEEQQAEGEQSQPQHGRHSLHQTLWQRLERAAGGSGNSSGGGTGGSAHGQPAGSSEEQGGAAADAQAEAEGELVPESLPRKLRKRRALSPEERLVLGILSDPRFDYRGRTSLPRAAPEHGTK</sequence>
<feature type="domain" description="tRNA nucleotidyltransferase/poly(A) polymerase RNA and SrmB- binding" evidence="7">
    <location>
        <begin position="173"/>
        <end position="232"/>
    </location>
</feature>
<comment type="caution">
    <text evidence="8">The sequence shown here is derived from an EMBL/GenBank/DDBJ whole genome shotgun (WGS) entry which is preliminary data.</text>
</comment>